<reference evidence="2 3" key="1">
    <citation type="submission" date="2014-02" db="EMBL/GenBank/DDBJ databases">
        <title>Draft genome of Erwinia mallotivora strain BT-MARDI, a papaya dieback pathogen.</title>
        <authorList>
            <person name="Redzuan R."/>
            <person name="Abu Bakar N."/>
            <person name="Badrun R."/>
            <person name="Mohd Raih M.F."/>
            <person name="Rozano L."/>
            <person name="Mat Amin N."/>
        </authorList>
    </citation>
    <scope>NUCLEOTIDE SEQUENCE [LARGE SCALE GENOMIC DNA]</scope>
    <source>
        <strain evidence="2 3">BT-MARDI</strain>
    </source>
</reference>
<name>A0A014LVI4_9GAMM</name>
<dbReference type="InterPro" id="IPR055588">
    <property type="entry name" value="DUF7164"/>
</dbReference>
<dbReference type="OrthoDB" id="8854905at2"/>
<evidence type="ECO:0000313" key="2">
    <source>
        <dbReference type="EMBL" id="EXU73596.1"/>
    </source>
</evidence>
<dbReference type="RefSeq" id="WP_034941743.1">
    <property type="nucleotide sequence ID" value="NZ_JFHN01000075.1"/>
</dbReference>
<evidence type="ECO:0000259" key="1">
    <source>
        <dbReference type="Pfam" id="PF23741"/>
    </source>
</evidence>
<evidence type="ECO:0000313" key="3">
    <source>
        <dbReference type="Proteomes" id="UP000019918"/>
    </source>
</evidence>
<dbReference type="PATRIC" id="fig|69222.5.peg.4608"/>
<feature type="domain" description="DUF7164" evidence="1">
    <location>
        <begin position="82"/>
        <end position="280"/>
    </location>
</feature>
<protein>
    <recommendedName>
        <fullName evidence="1">DUF7164 domain-containing protein</fullName>
    </recommendedName>
</protein>
<dbReference type="AlphaFoldDB" id="A0A014LVI4"/>
<accession>A0A014LVI4</accession>
<gene>
    <name evidence="2" type="ORF">BG55_22585</name>
</gene>
<dbReference type="Pfam" id="PF23741">
    <property type="entry name" value="DUF7164"/>
    <property type="match status" value="1"/>
</dbReference>
<dbReference type="Proteomes" id="UP000019918">
    <property type="component" value="Unassembled WGS sequence"/>
</dbReference>
<sequence length="307" mass="36243">MDVRNSRHNSAKTLAVMVYVDFSSAMLEEFSWLYKSWIYSGCYRQSDLLVVHHPHCEKYLPNDPGIILVPRMPTAVAGSPFENYRYFNSIGCLSGEPVDAVARQYDFLLRTDADVFLTRHLADFRPSFPVFGRGLYHYDEDFRQKMLRFCQRHGVEHHYRFGCGHSLLAPTEIMLPFLRRQIYWCQILLEEFSRDRANWGKWPGWYRGVSTMYAAEIAANENYRQMLRHGRERILDVECDLDQALDAMTYHIHAVHTYNYFSKFPLREGSYQAIDPQSLDRSRIPQYCHWLAVTPVEQVKREVGYPW</sequence>
<proteinExistence type="predicted"/>
<keyword evidence="3" id="KW-1185">Reference proteome</keyword>
<dbReference type="EMBL" id="JFHN01000075">
    <property type="protein sequence ID" value="EXU73596.1"/>
    <property type="molecule type" value="Genomic_DNA"/>
</dbReference>
<comment type="caution">
    <text evidence="2">The sequence shown here is derived from an EMBL/GenBank/DDBJ whole genome shotgun (WGS) entry which is preliminary data.</text>
</comment>
<organism evidence="2 3">
    <name type="scientific">Erwinia mallotivora</name>
    <dbReference type="NCBI Taxonomy" id="69222"/>
    <lineage>
        <taxon>Bacteria</taxon>
        <taxon>Pseudomonadati</taxon>
        <taxon>Pseudomonadota</taxon>
        <taxon>Gammaproteobacteria</taxon>
        <taxon>Enterobacterales</taxon>
        <taxon>Erwiniaceae</taxon>
        <taxon>Erwinia</taxon>
    </lineage>
</organism>